<evidence type="ECO:0000259" key="8">
    <source>
        <dbReference type="Pfam" id="PF13886"/>
    </source>
</evidence>
<feature type="transmembrane region" description="Helical" evidence="6">
    <location>
        <begin position="334"/>
        <end position="354"/>
    </location>
</feature>
<dbReference type="PANTHER" id="PTHR15937:SF3">
    <property type="entry name" value="TRANSMEMBRANE 7 SUPERFAMILY MEMBER 3"/>
    <property type="match status" value="1"/>
</dbReference>
<comment type="caution">
    <text evidence="9">The sequence shown here is derived from an EMBL/GenBank/DDBJ whole genome shotgun (WGS) entry which is preliminary data.</text>
</comment>
<feature type="chain" id="PRO_5043819048" description="TM7S3/TM198-like domain-containing protein" evidence="7">
    <location>
        <begin position="25"/>
        <end position="547"/>
    </location>
</feature>
<feature type="transmembrane region" description="Helical" evidence="6">
    <location>
        <begin position="308"/>
        <end position="328"/>
    </location>
</feature>
<dbReference type="Pfam" id="PF13886">
    <property type="entry name" value="TM7S3_TM198"/>
    <property type="match status" value="1"/>
</dbReference>
<sequence length="547" mass="61021">MSVIKCLYYVLIVLFLNSLNTTNAENITIVLNNTLTWGNKELYSDFVNVTANSTLQVDCINKNTNVSYIIFQVHSHLYNITLYNTTNVQGSSVYGTNVGLYSSVLPAIDTFFIWNQNEIDLILYISIHGYGLNDPIPGGCNMEFPVPISPYLRTQYNKDYILVDAPSPKDKMDVKCNSIDEVVLVFYKMNLPERSFDADVYFDGIMKMMTIDNIQENGEFIPDNGLHNRRMLSAYPGVGSIYVAVAISVANSSAYSVYAPTYTYACSPIEDGDCDVYDDALSQIILASLLFLGLFVCYYGHRFFKTEMFLIGLTSGGIVTYVIISIMADLDRPALLGASILSGICFGAIWLLFWWFYGIPLLAVFLSTLNVGFLFSAIIYNGLPGGLIALQSDVNFWSLFIFIMLTTSLLLVSMTLLSNILCCAILGAYAVVYSMDYYMGSSVRYIIINSVRRATVPKFNRAVLSPPFEWKDSLMCLLWVGLAMSGFLLQHFQNYGRPPFPPPPRSVRPGVPRSFYGTTVLGSGRQPRVVSRHPRSTVASERSPLLA</sequence>
<dbReference type="InterPro" id="IPR042502">
    <property type="entry name" value="TM7SF3"/>
</dbReference>
<dbReference type="InterPro" id="IPR025256">
    <property type="entry name" value="TM7S3/TM198-like_dom"/>
</dbReference>
<keyword evidence="4 6" id="KW-0472">Membrane</keyword>
<feature type="domain" description="TM7S3/TM198-like" evidence="8">
    <location>
        <begin position="288"/>
        <end position="491"/>
    </location>
</feature>
<gene>
    <name evidence="9" type="ORF">LNINA_LOCUS2477</name>
</gene>
<feature type="transmembrane region" description="Helical" evidence="6">
    <location>
        <begin position="399"/>
        <end position="432"/>
    </location>
</feature>
<feature type="transmembrane region" description="Helical" evidence="6">
    <location>
        <begin position="361"/>
        <end position="379"/>
    </location>
</feature>
<dbReference type="Proteomes" id="UP001497472">
    <property type="component" value="Unassembled WGS sequence"/>
</dbReference>
<reference evidence="9 10" key="1">
    <citation type="submission" date="2023-11" db="EMBL/GenBank/DDBJ databases">
        <authorList>
            <person name="Okamura Y."/>
        </authorList>
    </citation>
    <scope>NUCLEOTIDE SEQUENCE [LARGE SCALE GENOMIC DNA]</scope>
</reference>
<evidence type="ECO:0000256" key="4">
    <source>
        <dbReference type="ARBA" id="ARBA00023136"/>
    </source>
</evidence>
<proteinExistence type="predicted"/>
<name>A0AAV1J236_9NEOP</name>
<evidence type="ECO:0000256" key="5">
    <source>
        <dbReference type="SAM" id="MobiDB-lite"/>
    </source>
</evidence>
<evidence type="ECO:0000313" key="9">
    <source>
        <dbReference type="EMBL" id="CAK1542596.1"/>
    </source>
</evidence>
<feature type="signal peptide" evidence="7">
    <location>
        <begin position="1"/>
        <end position="24"/>
    </location>
</feature>
<evidence type="ECO:0000256" key="1">
    <source>
        <dbReference type="ARBA" id="ARBA00004141"/>
    </source>
</evidence>
<keyword evidence="2 6" id="KW-0812">Transmembrane</keyword>
<feature type="transmembrane region" description="Helical" evidence="6">
    <location>
        <begin position="280"/>
        <end position="301"/>
    </location>
</feature>
<dbReference type="GO" id="GO:0043069">
    <property type="term" value="P:negative regulation of programmed cell death"/>
    <property type="evidence" value="ECO:0007669"/>
    <property type="project" value="TreeGrafter"/>
</dbReference>
<feature type="region of interest" description="Disordered" evidence="5">
    <location>
        <begin position="518"/>
        <end position="547"/>
    </location>
</feature>
<evidence type="ECO:0000256" key="6">
    <source>
        <dbReference type="SAM" id="Phobius"/>
    </source>
</evidence>
<accession>A0AAV1J236</accession>
<evidence type="ECO:0000313" key="10">
    <source>
        <dbReference type="Proteomes" id="UP001497472"/>
    </source>
</evidence>
<keyword evidence="10" id="KW-1185">Reference proteome</keyword>
<evidence type="ECO:0000256" key="7">
    <source>
        <dbReference type="SAM" id="SignalP"/>
    </source>
</evidence>
<keyword evidence="3 6" id="KW-1133">Transmembrane helix</keyword>
<evidence type="ECO:0000256" key="2">
    <source>
        <dbReference type="ARBA" id="ARBA00022692"/>
    </source>
</evidence>
<dbReference type="Pfam" id="PF25992">
    <property type="entry name" value="Ig_TM7SF3_N"/>
    <property type="match status" value="1"/>
</dbReference>
<dbReference type="AlphaFoldDB" id="A0AAV1J236"/>
<dbReference type="GO" id="GO:0005886">
    <property type="term" value="C:plasma membrane"/>
    <property type="evidence" value="ECO:0007669"/>
    <property type="project" value="TreeGrafter"/>
</dbReference>
<comment type="subcellular location">
    <subcellularLocation>
        <location evidence="1">Membrane</location>
        <topology evidence="1">Multi-pass membrane protein</topology>
    </subcellularLocation>
</comment>
<evidence type="ECO:0000256" key="3">
    <source>
        <dbReference type="ARBA" id="ARBA00022989"/>
    </source>
</evidence>
<dbReference type="EMBL" id="CAVLEF010000003">
    <property type="protein sequence ID" value="CAK1542596.1"/>
    <property type="molecule type" value="Genomic_DNA"/>
</dbReference>
<protein>
    <recommendedName>
        <fullName evidence="8">TM7S3/TM198-like domain-containing protein</fullName>
    </recommendedName>
</protein>
<keyword evidence="7" id="KW-0732">Signal</keyword>
<organism evidence="9 10">
    <name type="scientific">Leptosia nina</name>
    <dbReference type="NCBI Taxonomy" id="320188"/>
    <lineage>
        <taxon>Eukaryota</taxon>
        <taxon>Metazoa</taxon>
        <taxon>Ecdysozoa</taxon>
        <taxon>Arthropoda</taxon>
        <taxon>Hexapoda</taxon>
        <taxon>Insecta</taxon>
        <taxon>Pterygota</taxon>
        <taxon>Neoptera</taxon>
        <taxon>Endopterygota</taxon>
        <taxon>Lepidoptera</taxon>
        <taxon>Glossata</taxon>
        <taxon>Ditrysia</taxon>
        <taxon>Papilionoidea</taxon>
        <taxon>Pieridae</taxon>
        <taxon>Pierinae</taxon>
        <taxon>Leptosia</taxon>
    </lineage>
</organism>
<dbReference type="PANTHER" id="PTHR15937">
    <property type="entry name" value="TRANSMEMBRANE 7 SUPERFAMILY MEMBER 3"/>
    <property type="match status" value="1"/>
</dbReference>